<dbReference type="InterPro" id="IPR011330">
    <property type="entry name" value="Glyco_hydro/deAcase_b/a-brl"/>
</dbReference>
<dbReference type="GO" id="GO:0004559">
    <property type="term" value="F:alpha-mannosidase activity"/>
    <property type="evidence" value="ECO:0007669"/>
    <property type="project" value="InterPro"/>
</dbReference>
<comment type="caution">
    <text evidence="4">The sequence shown here is derived from an EMBL/GenBank/DDBJ whole genome shotgun (WGS) entry which is preliminary data.</text>
</comment>
<evidence type="ECO:0000313" key="4">
    <source>
        <dbReference type="EMBL" id="MCU7552614.1"/>
    </source>
</evidence>
<dbReference type="SUPFAM" id="SSF74650">
    <property type="entry name" value="Galactose mutarotase-like"/>
    <property type="match status" value="1"/>
</dbReference>
<evidence type="ECO:0000256" key="1">
    <source>
        <dbReference type="SAM" id="SignalP"/>
    </source>
</evidence>
<dbReference type="InterPro" id="IPR041147">
    <property type="entry name" value="GH38_C"/>
</dbReference>
<feature type="signal peptide" evidence="1">
    <location>
        <begin position="1"/>
        <end position="22"/>
    </location>
</feature>
<evidence type="ECO:0008006" key="6">
    <source>
        <dbReference type="Google" id="ProtNLM"/>
    </source>
</evidence>
<evidence type="ECO:0000259" key="3">
    <source>
        <dbReference type="Pfam" id="PF17677"/>
    </source>
</evidence>
<organism evidence="4 5">
    <name type="scientific">Paraflavisolibacter caeni</name>
    <dbReference type="NCBI Taxonomy" id="2982496"/>
    <lineage>
        <taxon>Bacteria</taxon>
        <taxon>Pseudomonadati</taxon>
        <taxon>Bacteroidota</taxon>
        <taxon>Chitinophagia</taxon>
        <taxon>Chitinophagales</taxon>
        <taxon>Chitinophagaceae</taxon>
        <taxon>Paraflavisolibacter</taxon>
    </lineage>
</organism>
<dbReference type="Gene3D" id="3.20.110.10">
    <property type="entry name" value="Glycoside hydrolase 38, N terminal domain"/>
    <property type="match status" value="1"/>
</dbReference>
<dbReference type="EMBL" id="JAOTIF010000039">
    <property type="protein sequence ID" value="MCU7552614.1"/>
    <property type="molecule type" value="Genomic_DNA"/>
</dbReference>
<keyword evidence="5" id="KW-1185">Reference proteome</keyword>
<dbReference type="GO" id="GO:0006013">
    <property type="term" value="P:mannose metabolic process"/>
    <property type="evidence" value="ECO:0007669"/>
    <property type="project" value="InterPro"/>
</dbReference>
<dbReference type="RefSeq" id="WP_279300051.1">
    <property type="nucleotide sequence ID" value="NZ_JAOTIF010000039.1"/>
</dbReference>
<feature type="domain" description="Glycoside hydrolase family 38 N-terminal" evidence="2">
    <location>
        <begin position="52"/>
        <end position="234"/>
    </location>
</feature>
<dbReference type="Proteomes" id="UP001155483">
    <property type="component" value="Unassembled WGS sequence"/>
</dbReference>
<evidence type="ECO:0000313" key="5">
    <source>
        <dbReference type="Proteomes" id="UP001155483"/>
    </source>
</evidence>
<dbReference type="SUPFAM" id="SSF88713">
    <property type="entry name" value="Glycoside hydrolase/deacetylase"/>
    <property type="match status" value="1"/>
</dbReference>
<dbReference type="GO" id="GO:0009313">
    <property type="term" value="P:oligosaccharide catabolic process"/>
    <property type="evidence" value="ECO:0007669"/>
    <property type="project" value="TreeGrafter"/>
</dbReference>
<reference evidence="4" key="1">
    <citation type="submission" date="2022-09" db="EMBL/GenBank/DDBJ databases">
        <authorList>
            <person name="Yuan C."/>
            <person name="Ke Z."/>
        </authorList>
    </citation>
    <scope>NUCLEOTIDE SEQUENCE</scope>
    <source>
        <strain evidence="4">LB-8</strain>
    </source>
</reference>
<dbReference type="GO" id="GO:0030246">
    <property type="term" value="F:carbohydrate binding"/>
    <property type="evidence" value="ECO:0007669"/>
    <property type="project" value="InterPro"/>
</dbReference>
<dbReference type="Pfam" id="PF01074">
    <property type="entry name" value="Glyco_hydro_38N"/>
    <property type="match status" value="1"/>
</dbReference>
<proteinExistence type="predicted"/>
<name>A0A9X2XQ45_9BACT</name>
<protein>
    <recommendedName>
        <fullName evidence="6">Glycoside hydrolase family 38 N-terminal domain-containing protein</fullName>
    </recommendedName>
</protein>
<feature type="domain" description="Glycosyl hydrolases family 38 C-terminal" evidence="3">
    <location>
        <begin position="842"/>
        <end position="906"/>
    </location>
</feature>
<dbReference type="Pfam" id="PF17677">
    <property type="entry name" value="Glyco_hydro38C2"/>
    <property type="match status" value="1"/>
</dbReference>
<gene>
    <name evidence="4" type="ORF">OCK74_26075</name>
</gene>
<evidence type="ECO:0000259" key="2">
    <source>
        <dbReference type="Pfam" id="PF01074"/>
    </source>
</evidence>
<keyword evidence="1" id="KW-0732">Signal</keyword>
<reference evidence="4" key="2">
    <citation type="submission" date="2023-04" db="EMBL/GenBank/DDBJ databases">
        <title>Paracnuella aquatica gen. nov., sp. nov., a member of the family Chitinophagaceae isolated from a hot spring.</title>
        <authorList>
            <person name="Wang C."/>
        </authorList>
    </citation>
    <scope>NUCLEOTIDE SEQUENCE</scope>
    <source>
        <strain evidence="4">LB-8</strain>
    </source>
</reference>
<feature type="chain" id="PRO_5040997980" description="Glycoside hydrolase family 38 N-terminal domain-containing protein" evidence="1">
    <location>
        <begin position="23"/>
        <end position="919"/>
    </location>
</feature>
<dbReference type="InterPro" id="IPR027291">
    <property type="entry name" value="Glyco_hydro_38_N_sf"/>
</dbReference>
<sequence>MMKLLCCLTVSLFCIKFLSAQNYDPANTLPGNGPLATDVSNKKGAPTNLQQVVIVYKTHFDIGYSETVQQVLHDYRTSMADLVIDAIEKNKNQPKDKQFVWTVSGWPMKQILWNGQPPVRKKKIEEAITSGNLKVHAFPFSMHVETSDPEDLVRGLNISATLARKYHQPLPISAKMSDVPGQSWIMPTLLTHAGVKFYHMGGPVVNKTFGLPPFFWWEGPDGSRLLTLYNNGYGSSPLPPANWPFKTWVYISMTGDNQGPPSPGTVAKDIAFYQERGIKATVGSLDDFANLVQKEDLSHLPVVRSDIGDPWIHGAMSMPEASKLAQNIRPAIGGMEALNTLEKLWGIYRPDMTETIASAHENSLLYSEHTWGLANQHYVKLPYGNDWTTRWKKGLPPQYQLLESSWKDHAAYIDNAARLVTNPYKDAVAALADNVKADGKHIIVYNPLPWSRSGEIQFDTRLIFGNDFVSLQSVDGGEPVAVSHEYDAIEDSQPFSRFYVSDIPAMGYRTFVASKTPAKAPAFSFSKEQGIIESPFFKAQLDPQKGRIVSLIDKRSGRELVDANAPQGFGQYFYERFSYAQLDNWLTRSLYPQYKAHKFAFVAYDMPKEESYQSFLPQDMELNIVQSAIDIKAILTGNLKTGNESQQVSMSLTLSGFEPIADVELSWQKQPDSWPEAGWMCLPFKVSNPSFQLGRLGANADPAKDMNVTNANHKLWWVNTGAAVYDSTTGAGVAICSPDAPLLSIGEPGEYQFDSTFTSRKPYFYLNLYNNHWRTNFPAWIGHGQRMNAKVRLWSFNKFNAESGLYTPAMETRVPLMAAASKLTKGQLSPTKSGISLSRKGVAVTAFGANPDGRGTILRLWEQAGVSGKLTVSLPAEAPFTFAQPVNLRGEKQGQKIPVIKGKFSVDVPAYTPVSLILE</sequence>
<accession>A0A9X2XQ45</accession>
<dbReference type="InterPro" id="IPR000602">
    <property type="entry name" value="Glyco_hydro_38_N"/>
</dbReference>
<dbReference type="PANTHER" id="PTHR46017">
    <property type="entry name" value="ALPHA-MANNOSIDASE 2C1"/>
    <property type="match status" value="1"/>
</dbReference>
<dbReference type="CDD" id="cd10791">
    <property type="entry name" value="GH38N_AMII_like_1"/>
    <property type="match status" value="1"/>
</dbReference>
<dbReference type="AlphaFoldDB" id="A0A9X2XQ45"/>
<dbReference type="InterPro" id="IPR011013">
    <property type="entry name" value="Gal_mutarotase_sf_dom"/>
</dbReference>
<dbReference type="PANTHER" id="PTHR46017:SF1">
    <property type="entry name" value="ALPHA-MANNOSIDASE 2C1"/>
    <property type="match status" value="1"/>
</dbReference>